<dbReference type="InterPro" id="IPR000523">
    <property type="entry name" value="Mg_chelatse_chII-like_cat_dom"/>
</dbReference>
<dbReference type="Gene3D" id="3.40.50.300">
    <property type="entry name" value="P-loop containing nucleotide triphosphate hydrolases"/>
    <property type="match status" value="1"/>
</dbReference>
<reference evidence="4" key="1">
    <citation type="journal article" date="2019" name="Int. J. Syst. Evol. Microbiol.">
        <title>The Global Catalogue of Microorganisms (GCM) 10K type strain sequencing project: providing services to taxonomists for standard genome sequencing and annotation.</title>
        <authorList>
            <consortium name="The Broad Institute Genomics Platform"/>
            <consortium name="The Broad Institute Genome Sequencing Center for Infectious Disease"/>
            <person name="Wu L."/>
            <person name="Ma J."/>
        </authorList>
    </citation>
    <scope>NUCLEOTIDE SEQUENCE [LARGE SCALE GENOMIC DNA]</scope>
    <source>
        <strain evidence="4">JCM 16908</strain>
    </source>
</reference>
<protein>
    <submittedName>
        <fullName evidence="3">YifB family Mg chelatase-like AAA ATPase</fullName>
    </submittedName>
</protein>
<accession>A0ABP7J2K5</accession>
<dbReference type="EMBL" id="BAAAZR010000031">
    <property type="protein sequence ID" value="GAA3832373.1"/>
    <property type="molecule type" value="Genomic_DNA"/>
</dbReference>
<name>A0ABP7J2K5_9ACTN</name>
<dbReference type="SUPFAM" id="SSF54211">
    <property type="entry name" value="Ribosomal protein S5 domain 2-like"/>
    <property type="match status" value="1"/>
</dbReference>
<keyword evidence="4" id="KW-1185">Reference proteome</keyword>
<evidence type="ECO:0000259" key="2">
    <source>
        <dbReference type="Pfam" id="PF13335"/>
    </source>
</evidence>
<dbReference type="Proteomes" id="UP001500888">
    <property type="component" value="Unassembled WGS sequence"/>
</dbReference>
<dbReference type="RefSeq" id="WP_344948205.1">
    <property type="nucleotide sequence ID" value="NZ_BAAAZR010000031.1"/>
</dbReference>
<evidence type="ECO:0000313" key="4">
    <source>
        <dbReference type="Proteomes" id="UP001500888"/>
    </source>
</evidence>
<dbReference type="Pfam" id="PF01078">
    <property type="entry name" value="Mg_chelatase"/>
    <property type="match status" value="1"/>
</dbReference>
<evidence type="ECO:0000259" key="1">
    <source>
        <dbReference type="Pfam" id="PF01078"/>
    </source>
</evidence>
<comment type="caution">
    <text evidence="3">The sequence shown here is derived from an EMBL/GenBank/DDBJ whole genome shotgun (WGS) entry which is preliminary data.</text>
</comment>
<dbReference type="Pfam" id="PF13335">
    <property type="entry name" value="Mg_chelatase_C"/>
    <property type="match status" value="1"/>
</dbReference>
<gene>
    <name evidence="3" type="ORF">GCM10022226_62000</name>
</gene>
<dbReference type="PANTHER" id="PTHR32039">
    <property type="entry name" value="MAGNESIUM-CHELATASE SUBUNIT CHLI"/>
    <property type="match status" value="1"/>
</dbReference>
<dbReference type="InterPro" id="IPR014721">
    <property type="entry name" value="Ribsml_uS5_D2-typ_fold_subgr"/>
</dbReference>
<dbReference type="Gene3D" id="3.30.230.10">
    <property type="match status" value="1"/>
</dbReference>
<dbReference type="Pfam" id="PF13541">
    <property type="entry name" value="ChlI"/>
    <property type="match status" value="1"/>
</dbReference>
<sequence length="508" mass="52287">MTRASIRSASVIGADGHLLTVEADIGAGLAATHLLGLPTSAGAETRDRVRAAVINSGFTWPDLRITVSVFPQNLPSKGPAVDLAVAVTILAASGQIPVTALAGALAIGELGLDGRLRYVRGALPMVAAAADSGLKVAIVPPANAAETDLVPGITVASVRSLSELVTWLTTGELPVVCDQDPPGGSDGCADATLQEPDTDLADLPASYGEARYALEVCAAGGHHLMVYGQPGSPAHMLAERLPGLLPPLETQAVYEVAAIYSIAGRPAPARPPVAAPAPTTTPTGMLGSAWRGGRPGAASLAHRGVLLLPDAADFPVQVLNGLPQPMMSGQVSLTSSSMTVQLPARFQLAGTTRLCPCGSAEQAQSCTCTPATKRRYQARLSRLLEAVEVRAHVEPVPAGRVPGRAAGESTAVVAHRVRAARQRASARLAHLPWVTNAEVPAVELRTTFRADDQALKVLAAAADTGVLTAPMLPQVLRVAWTVADLRGARRPGRAEAQTALGLLTGRPS</sequence>
<proteinExistence type="predicted"/>
<evidence type="ECO:0000313" key="3">
    <source>
        <dbReference type="EMBL" id="GAA3832373.1"/>
    </source>
</evidence>
<dbReference type="InterPro" id="IPR045006">
    <property type="entry name" value="CHLI-like"/>
</dbReference>
<dbReference type="InterPro" id="IPR025158">
    <property type="entry name" value="Mg_chelat-rel_C"/>
</dbReference>
<feature type="domain" description="Magnesium chelatase ChlI-like catalytic" evidence="1">
    <location>
        <begin position="209"/>
        <end position="396"/>
    </location>
</feature>
<feature type="domain" description="Mg chelatase-related protein C-terminal" evidence="2">
    <location>
        <begin position="407"/>
        <end position="501"/>
    </location>
</feature>
<organism evidence="3 4">
    <name type="scientific">Sphaerisporangium flaviroseum</name>
    <dbReference type="NCBI Taxonomy" id="509199"/>
    <lineage>
        <taxon>Bacteria</taxon>
        <taxon>Bacillati</taxon>
        <taxon>Actinomycetota</taxon>
        <taxon>Actinomycetes</taxon>
        <taxon>Streptosporangiales</taxon>
        <taxon>Streptosporangiaceae</taxon>
        <taxon>Sphaerisporangium</taxon>
    </lineage>
</organism>
<dbReference type="InterPro" id="IPR027417">
    <property type="entry name" value="P-loop_NTPase"/>
</dbReference>
<dbReference type="InterPro" id="IPR020568">
    <property type="entry name" value="Ribosomal_Su5_D2-typ_SF"/>
</dbReference>
<dbReference type="SUPFAM" id="SSF52540">
    <property type="entry name" value="P-loop containing nucleoside triphosphate hydrolases"/>
    <property type="match status" value="1"/>
</dbReference>
<dbReference type="PANTHER" id="PTHR32039:SF7">
    <property type="entry name" value="COMPETENCE PROTEIN COMM"/>
    <property type="match status" value="1"/>
</dbReference>